<evidence type="ECO:0000313" key="2">
    <source>
        <dbReference type="Proteomes" id="UP000000311"/>
    </source>
</evidence>
<gene>
    <name evidence="1" type="ORF">EAG_05402</name>
</gene>
<dbReference type="AlphaFoldDB" id="E2A5Y4"/>
<evidence type="ECO:0000313" key="1">
    <source>
        <dbReference type="EMBL" id="EFN71165.1"/>
    </source>
</evidence>
<sequence length="117" mass="13011">MVQSIIFKQPVERVDRFTDDQRPQMLIILDRGSQCPTAHLELASTTNVKRGDSCRYDVARARRRQIGMRLPTHISSNPTAGENPPMNIAAAIWRICYLGGMFATAQQMGSSTADICS</sequence>
<name>E2A5Y4_CAMFO</name>
<dbReference type="InParanoid" id="E2A5Y4"/>
<dbReference type="EMBL" id="GL437072">
    <property type="protein sequence ID" value="EFN71165.1"/>
    <property type="molecule type" value="Genomic_DNA"/>
</dbReference>
<reference evidence="1 2" key="1">
    <citation type="journal article" date="2010" name="Science">
        <title>Genomic comparison of the ants Camponotus floridanus and Harpegnathos saltator.</title>
        <authorList>
            <person name="Bonasio R."/>
            <person name="Zhang G."/>
            <person name="Ye C."/>
            <person name="Mutti N.S."/>
            <person name="Fang X."/>
            <person name="Qin N."/>
            <person name="Donahue G."/>
            <person name="Yang P."/>
            <person name="Li Q."/>
            <person name="Li C."/>
            <person name="Zhang P."/>
            <person name="Huang Z."/>
            <person name="Berger S.L."/>
            <person name="Reinberg D."/>
            <person name="Wang J."/>
            <person name="Liebig J."/>
        </authorList>
    </citation>
    <scope>NUCLEOTIDE SEQUENCE [LARGE SCALE GENOMIC DNA]</scope>
    <source>
        <strain evidence="2">C129</strain>
    </source>
</reference>
<keyword evidence="2" id="KW-1185">Reference proteome</keyword>
<dbReference type="Proteomes" id="UP000000311">
    <property type="component" value="Unassembled WGS sequence"/>
</dbReference>
<accession>E2A5Y4</accession>
<organism evidence="2">
    <name type="scientific">Camponotus floridanus</name>
    <name type="common">Florida carpenter ant</name>
    <dbReference type="NCBI Taxonomy" id="104421"/>
    <lineage>
        <taxon>Eukaryota</taxon>
        <taxon>Metazoa</taxon>
        <taxon>Ecdysozoa</taxon>
        <taxon>Arthropoda</taxon>
        <taxon>Hexapoda</taxon>
        <taxon>Insecta</taxon>
        <taxon>Pterygota</taxon>
        <taxon>Neoptera</taxon>
        <taxon>Endopterygota</taxon>
        <taxon>Hymenoptera</taxon>
        <taxon>Apocrita</taxon>
        <taxon>Aculeata</taxon>
        <taxon>Formicoidea</taxon>
        <taxon>Formicidae</taxon>
        <taxon>Formicinae</taxon>
        <taxon>Camponotus</taxon>
    </lineage>
</organism>
<protein>
    <submittedName>
        <fullName evidence="1">Uncharacterized protein</fullName>
    </submittedName>
</protein>
<proteinExistence type="predicted"/>